<proteinExistence type="predicted"/>
<dbReference type="EMBL" id="BRVP01000013">
    <property type="protein sequence ID" value="GLB53034.1"/>
    <property type="molecule type" value="Genomic_DNA"/>
</dbReference>
<keyword evidence="2" id="KW-1185">Reference proteome</keyword>
<organism evidence="1 2">
    <name type="scientific">Neptunitalea chrysea</name>
    <dbReference type="NCBI Taxonomy" id="1647581"/>
    <lineage>
        <taxon>Bacteria</taxon>
        <taxon>Pseudomonadati</taxon>
        <taxon>Bacteroidota</taxon>
        <taxon>Flavobacteriia</taxon>
        <taxon>Flavobacteriales</taxon>
        <taxon>Flavobacteriaceae</taxon>
        <taxon>Neptunitalea</taxon>
    </lineage>
</organism>
<evidence type="ECO:0000313" key="2">
    <source>
        <dbReference type="Proteomes" id="UP001143545"/>
    </source>
</evidence>
<reference evidence="1" key="1">
    <citation type="submission" date="2022-07" db="EMBL/GenBank/DDBJ databases">
        <title>Taxonomy of Novel Oxalotrophic and Methylotrophic Bacteria.</title>
        <authorList>
            <person name="Sahin N."/>
            <person name="Tani A."/>
        </authorList>
    </citation>
    <scope>NUCLEOTIDE SEQUENCE</scope>
    <source>
        <strain evidence="1">AM327</strain>
    </source>
</reference>
<comment type="caution">
    <text evidence="1">The sequence shown here is derived from an EMBL/GenBank/DDBJ whole genome shotgun (WGS) entry which is preliminary data.</text>
</comment>
<name>A0A9W6B5L4_9FLAO</name>
<evidence type="ECO:0000313" key="1">
    <source>
        <dbReference type="EMBL" id="GLB53034.1"/>
    </source>
</evidence>
<dbReference type="Proteomes" id="UP001143545">
    <property type="component" value="Unassembled WGS sequence"/>
</dbReference>
<gene>
    <name evidence="1" type="ORF">NBRC110019_20740</name>
</gene>
<protein>
    <submittedName>
        <fullName evidence="1">Uncharacterized protein</fullName>
    </submittedName>
</protein>
<sequence length="257" mass="29543">MGAFAQFPADDLYLFDNAVVKPKAIEPMFQKYAYENFYSELIDGTYEVNVLKEVKGTTTSSSYDLLVGKHFSVKAYHKIEGTYGVQYTLILTNNELGTMYYNYKPEYETSFELEFVEIPNLPADFYCKYIKEDTELSDDIWYHAEIKGGVQFDKVHTDVGNIYFLFMRFAEETSALGKTGFSLTLDDGTVIENPDVKIEVEVSEYGEYLHTITASLTEEEMKQICEHPIIKRGVATFKRDFKEGKIISEILKCLMTK</sequence>
<accession>A0A9W6B5L4</accession>
<dbReference type="AlphaFoldDB" id="A0A9W6B5L4"/>